<comment type="subcellular location">
    <subcellularLocation>
        <location evidence="1">Membrane</location>
        <topology evidence="1">Multi-pass membrane protein</topology>
    </subcellularLocation>
</comment>
<feature type="compositionally biased region" description="Basic and acidic residues" evidence="6">
    <location>
        <begin position="495"/>
        <end position="518"/>
    </location>
</feature>
<protein>
    <recommendedName>
        <fullName evidence="9">GOST seven transmembrane domain-containing protein</fullName>
    </recommendedName>
</protein>
<feature type="transmembrane region" description="Helical" evidence="7">
    <location>
        <begin position="295"/>
        <end position="328"/>
    </location>
</feature>
<feature type="transmembrane region" description="Helical" evidence="7">
    <location>
        <begin position="243"/>
        <end position="263"/>
    </location>
</feature>
<evidence type="ECO:0000256" key="6">
    <source>
        <dbReference type="SAM" id="MobiDB-lite"/>
    </source>
</evidence>
<dbReference type="GO" id="GO:0016020">
    <property type="term" value="C:membrane"/>
    <property type="evidence" value="ECO:0007669"/>
    <property type="project" value="UniProtKB-SubCell"/>
</dbReference>
<keyword evidence="5 7" id="KW-0472">Membrane</keyword>
<dbReference type="PANTHER" id="PTHR21229">
    <property type="entry name" value="LUNG SEVEN TRANSMEMBRANE RECEPTOR"/>
    <property type="match status" value="1"/>
</dbReference>
<dbReference type="EMBL" id="JAINDJ010000002">
    <property type="protein sequence ID" value="KAG9458043.1"/>
    <property type="molecule type" value="Genomic_DNA"/>
</dbReference>
<comment type="caution">
    <text evidence="10">The sequence shown here is derived from an EMBL/GenBank/DDBJ whole genome shotgun (WGS) entry which is preliminary data.</text>
</comment>
<feature type="region of interest" description="Disordered" evidence="6">
    <location>
        <begin position="481"/>
        <end position="518"/>
    </location>
</feature>
<feature type="chain" id="PRO_5043787258" description="GOST seven transmembrane domain-containing protein" evidence="8">
    <location>
        <begin position="27"/>
        <end position="518"/>
    </location>
</feature>
<evidence type="ECO:0000259" key="9">
    <source>
        <dbReference type="Pfam" id="PF06814"/>
    </source>
</evidence>
<evidence type="ECO:0000256" key="8">
    <source>
        <dbReference type="SAM" id="SignalP"/>
    </source>
</evidence>
<evidence type="ECO:0000256" key="7">
    <source>
        <dbReference type="SAM" id="Phobius"/>
    </source>
</evidence>
<evidence type="ECO:0000256" key="3">
    <source>
        <dbReference type="ARBA" id="ARBA00022729"/>
    </source>
</evidence>
<feature type="transmembrane region" description="Helical" evidence="7">
    <location>
        <begin position="389"/>
        <end position="409"/>
    </location>
</feature>
<feature type="transmembrane region" description="Helical" evidence="7">
    <location>
        <begin position="214"/>
        <end position="231"/>
    </location>
</feature>
<evidence type="ECO:0000256" key="2">
    <source>
        <dbReference type="ARBA" id="ARBA00022692"/>
    </source>
</evidence>
<sequence>MGRMRFIDLRYCAFLFLSLCLLRSNASVHDYTGAKFVSKGNTFVLPGGSEGLYASPPNQNASDVVGNGYSFIRFEKIIFTRTKEAAKQNSGLIQAIIFEVEDRETVGGSAYGGQRAVCCTADLAKLGACQQGQIIYRPSAINPDWPKVFSASFTNDDLTATMGSKSIQITKTGMYNLYFFHCDSNLKDLSVRGKTVWKNPTGYLPGRMAPLRNFYGFMSLAFVILGIFWFSQYARFWREVLQLQNCITMVIALGMFEMALWYFEYTEFNSTGVRPIGITIWAVTFGVVKRTVSRLIILVVSMGYGVVRPTLGGLTSKVVMLGATFSLASEVLELVENVGTVDDLSGNARLFLVIPVALLDAFFILWIFTSLSKTVDKLQSRRMMAKLDIYRKFTNALAVAIIVSAGWIIYELYFKSRDVYNEHWQSAWIIPAFWQVLSFSLLCVICALWAPSQNAMRYAYSDDASEEFDKEDTLTLIKPSTTIPSKDVRSPSSEPDARLVHISDDGAVNGDKEEDKRE</sequence>
<feature type="transmembrane region" description="Helical" evidence="7">
    <location>
        <begin position="429"/>
        <end position="450"/>
    </location>
</feature>
<evidence type="ECO:0000256" key="5">
    <source>
        <dbReference type="ARBA" id="ARBA00023136"/>
    </source>
</evidence>
<feature type="transmembrane region" description="Helical" evidence="7">
    <location>
        <begin position="348"/>
        <end position="368"/>
    </location>
</feature>
<feature type="transmembrane region" description="Helical" evidence="7">
    <location>
        <begin position="269"/>
        <end position="288"/>
    </location>
</feature>
<keyword evidence="3 8" id="KW-0732">Signal</keyword>
<evidence type="ECO:0000256" key="1">
    <source>
        <dbReference type="ARBA" id="ARBA00004141"/>
    </source>
</evidence>
<dbReference type="GO" id="GO:0005794">
    <property type="term" value="C:Golgi apparatus"/>
    <property type="evidence" value="ECO:0007669"/>
    <property type="project" value="TreeGrafter"/>
</dbReference>
<dbReference type="Proteomes" id="UP000825729">
    <property type="component" value="Unassembled WGS sequence"/>
</dbReference>
<keyword evidence="11" id="KW-1185">Reference proteome</keyword>
<feature type="domain" description="GOST seven transmembrane" evidence="9">
    <location>
        <begin position="210"/>
        <end position="455"/>
    </location>
</feature>
<gene>
    <name evidence="10" type="ORF">H6P81_002551</name>
</gene>
<evidence type="ECO:0000256" key="4">
    <source>
        <dbReference type="ARBA" id="ARBA00022989"/>
    </source>
</evidence>
<dbReference type="InterPro" id="IPR053937">
    <property type="entry name" value="GOST_TM"/>
</dbReference>
<accession>A0AAV7FEM9</accession>
<keyword evidence="2 7" id="KW-0812">Transmembrane</keyword>
<dbReference type="InterPro" id="IPR009637">
    <property type="entry name" value="GPR107/GPR108-like"/>
</dbReference>
<evidence type="ECO:0000313" key="11">
    <source>
        <dbReference type="Proteomes" id="UP000825729"/>
    </source>
</evidence>
<keyword evidence="4 7" id="KW-1133">Transmembrane helix</keyword>
<dbReference type="PANTHER" id="PTHR21229:SF15">
    <property type="entry name" value="LUNG SEVEN TRANSMEMBRANE RECEPTOR FAMILY PROTEIN"/>
    <property type="match status" value="1"/>
</dbReference>
<organism evidence="10 11">
    <name type="scientific">Aristolochia fimbriata</name>
    <name type="common">White veined hardy Dutchman's pipe vine</name>
    <dbReference type="NCBI Taxonomy" id="158543"/>
    <lineage>
        <taxon>Eukaryota</taxon>
        <taxon>Viridiplantae</taxon>
        <taxon>Streptophyta</taxon>
        <taxon>Embryophyta</taxon>
        <taxon>Tracheophyta</taxon>
        <taxon>Spermatophyta</taxon>
        <taxon>Magnoliopsida</taxon>
        <taxon>Magnoliidae</taxon>
        <taxon>Piperales</taxon>
        <taxon>Aristolochiaceae</taxon>
        <taxon>Aristolochia</taxon>
    </lineage>
</organism>
<reference evidence="10 11" key="1">
    <citation type="submission" date="2021-07" db="EMBL/GenBank/DDBJ databases">
        <title>The Aristolochia fimbriata genome: insights into angiosperm evolution, floral development and chemical biosynthesis.</title>
        <authorList>
            <person name="Jiao Y."/>
        </authorList>
    </citation>
    <scope>NUCLEOTIDE SEQUENCE [LARGE SCALE GENOMIC DNA]</scope>
    <source>
        <strain evidence="10">IBCAS-2021</strain>
        <tissue evidence="10">Leaf</tissue>
    </source>
</reference>
<proteinExistence type="predicted"/>
<dbReference type="AlphaFoldDB" id="A0AAV7FEM9"/>
<feature type="signal peptide" evidence="8">
    <location>
        <begin position="1"/>
        <end position="26"/>
    </location>
</feature>
<dbReference type="Pfam" id="PF06814">
    <property type="entry name" value="GOST_TM"/>
    <property type="match status" value="1"/>
</dbReference>
<name>A0AAV7FEM9_ARIFI</name>
<evidence type="ECO:0000313" key="10">
    <source>
        <dbReference type="EMBL" id="KAG9458043.1"/>
    </source>
</evidence>